<dbReference type="EMBL" id="CP011133">
    <property type="protein sequence ID" value="AKE62102.1"/>
    <property type="molecule type" value="Genomic_DNA"/>
</dbReference>
<dbReference type="HOGENOM" id="CLU_063182_2_0_6"/>
<accession>A0A0F6U0N6</accession>
<evidence type="ECO:0000256" key="1">
    <source>
        <dbReference type="SAM" id="SignalP"/>
    </source>
</evidence>
<dbReference type="InterPro" id="IPR023346">
    <property type="entry name" value="Lysozyme-like_dom_sf"/>
</dbReference>
<dbReference type="KEGG" id="cama:F384_26390"/>
<geneLocation type="plasmid" evidence="3">
    <name>unnamed</name>
</geneLocation>
<sequence>MQKATKSLVLALLCAAYCTSSNARLVDLRGTSWEKHSQKECGLDPYLLYAVALTESKKNAGTKGYVVPSPWALNNYVYGSYYPTSYEDAKRALARYLSATPVTDIGIVQINFRWNGQYVNHPEELLDIDTNIRIGAKTLCAAIKANPGDIELAIGGYNTQNPKLEGKAREYGQRVLRVWKRLIEND</sequence>
<reference evidence="3 4" key="1">
    <citation type="submission" date="2015-03" db="EMBL/GenBank/DDBJ databases">
        <title>Complete genome sequence of Citrobacter amalonaticus Y19.</title>
        <authorList>
            <person name="Park S."/>
        </authorList>
    </citation>
    <scope>NUCLEOTIDE SEQUENCE [LARGE SCALE GENOMIC DNA]</scope>
    <source>
        <strain evidence="3 4">Y19</strain>
        <plasmid evidence="4">Plasmid</plasmid>
    </source>
</reference>
<feature type="signal peptide" evidence="1">
    <location>
        <begin position="1"/>
        <end position="23"/>
    </location>
</feature>
<dbReference type="Pfam" id="PF01464">
    <property type="entry name" value="SLT"/>
    <property type="match status" value="1"/>
</dbReference>
<evidence type="ECO:0000259" key="2">
    <source>
        <dbReference type="Pfam" id="PF01464"/>
    </source>
</evidence>
<dbReference type="SUPFAM" id="SSF53955">
    <property type="entry name" value="Lysozyme-like"/>
    <property type="match status" value="1"/>
</dbReference>
<dbReference type="Proteomes" id="UP000034085">
    <property type="component" value="Plasmid"/>
</dbReference>
<protein>
    <submittedName>
        <fullName evidence="3">Transglycosylase</fullName>
    </submittedName>
</protein>
<dbReference type="InterPro" id="IPR008258">
    <property type="entry name" value="Transglycosylase_SLT_dom_1"/>
</dbReference>
<evidence type="ECO:0000313" key="4">
    <source>
        <dbReference type="Proteomes" id="UP000034085"/>
    </source>
</evidence>
<evidence type="ECO:0000313" key="3">
    <source>
        <dbReference type="EMBL" id="AKE62102.1"/>
    </source>
</evidence>
<dbReference type="Gene3D" id="1.10.530.10">
    <property type="match status" value="1"/>
</dbReference>
<gene>
    <name evidence="3" type="ORF">F384_26390</name>
</gene>
<feature type="domain" description="Transglycosylase SLT" evidence="2">
    <location>
        <begin position="38"/>
        <end position="159"/>
    </location>
</feature>
<feature type="chain" id="PRO_5002510562" evidence="1">
    <location>
        <begin position="24"/>
        <end position="186"/>
    </location>
</feature>
<organism evidence="3 4">
    <name type="scientific">Citrobacter amalonaticus Y19</name>
    <dbReference type="NCBI Taxonomy" id="1261127"/>
    <lineage>
        <taxon>Bacteria</taxon>
        <taxon>Pseudomonadati</taxon>
        <taxon>Pseudomonadota</taxon>
        <taxon>Gammaproteobacteria</taxon>
        <taxon>Enterobacterales</taxon>
        <taxon>Enterobacteriaceae</taxon>
        <taxon>Citrobacter</taxon>
    </lineage>
</organism>
<name>A0A0F6U0N6_CITAM</name>
<dbReference type="AlphaFoldDB" id="A0A0F6U0N6"/>
<proteinExistence type="predicted"/>
<dbReference type="OrthoDB" id="5945995at2"/>
<keyword evidence="3" id="KW-0614">Plasmid</keyword>
<dbReference type="PATRIC" id="fig|1261127.3.peg.5475"/>
<keyword evidence="1" id="KW-0732">Signal</keyword>
<dbReference type="RefSeq" id="WP_008786617.1">
    <property type="nucleotide sequence ID" value="NZ_CP011133.1"/>
</dbReference>